<organism evidence="2 3">
    <name type="scientific">Hibiscus syriacus</name>
    <name type="common">Rose of Sharon</name>
    <dbReference type="NCBI Taxonomy" id="106335"/>
    <lineage>
        <taxon>Eukaryota</taxon>
        <taxon>Viridiplantae</taxon>
        <taxon>Streptophyta</taxon>
        <taxon>Embryophyta</taxon>
        <taxon>Tracheophyta</taxon>
        <taxon>Spermatophyta</taxon>
        <taxon>Magnoliopsida</taxon>
        <taxon>eudicotyledons</taxon>
        <taxon>Gunneridae</taxon>
        <taxon>Pentapetalae</taxon>
        <taxon>rosids</taxon>
        <taxon>malvids</taxon>
        <taxon>Malvales</taxon>
        <taxon>Malvaceae</taxon>
        <taxon>Malvoideae</taxon>
        <taxon>Hibiscus</taxon>
    </lineage>
</organism>
<sequence>MAEEVMHLMGHLSFSEEEAAVFEPSRVISHEDLEVMDRWLVAKILTSKRVNEKAIMRVFGSVWGPTKLTEATSLCPKMFIFKFATLEDKKMIFNLPLLRKEIPRDNERIWKTLTKLPVMPKIKIFGWRRDENSLYPLWYSLAGGNPAPITASKPTVDHRLWWSEKYNITPKCRSDRPNDDSGSGSVAASSVRLLFSLCFDFWVVFVAVGSLFFLLVLRLFLVTHRWGRHVCDWSGSSGNFRRGVAAVDVGRLELTGNGGWELGFENPS</sequence>
<reference evidence="2" key="1">
    <citation type="submission" date="2019-09" db="EMBL/GenBank/DDBJ databases">
        <title>Draft genome information of white flower Hibiscus syriacus.</title>
        <authorList>
            <person name="Kim Y.-M."/>
        </authorList>
    </citation>
    <scope>NUCLEOTIDE SEQUENCE [LARGE SCALE GENOMIC DNA]</scope>
    <source>
        <strain evidence="2">YM2019G1</strain>
    </source>
</reference>
<keyword evidence="1" id="KW-0472">Membrane</keyword>
<feature type="transmembrane region" description="Helical" evidence="1">
    <location>
        <begin position="201"/>
        <end position="221"/>
    </location>
</feature>
<evidence type="ECO:0000313" key="3">
    <source>
        <dbReference type="Proteomes" id="UP000436088"/>
    </source>
</evidence>
<accession>A0A6A3CSG2</accession>
<keyword evidence="1" id="KW-0812">Transmembrane</keyword>
<keyword evidence="1" id="KW-1133">Transmembrane helix</keyword>
<proteinExistence type="predicted"/>
<name>A0A6A3CSG2_HIBSY</name>
<evidence type="ECO:0008006" key="4">
    <source>
        <dbReference type="Google" id="ProtNLM"/>
    </source>
</evidence>
<comment type="caution">
    <text evidence="2">The sequence shown here is derived from an EMBL/GenBank/DDBJ whole genome shotgun (WGS) entry which is preliminary data.</text>
</comment>
<dbReference type="EMBL" id="VEPZ02000167">
    <property type="protein sequence ID" value="KAE8732163.1"/>
    <property type="molecule type" value="Genomic_DNA"/>
</dbReference>
<protein>
    <recommendedName>
        <fullName evidence="4">DUF4283 domain-containing protein</fullName>
    </recommendedName>
</protein>
<keyword evidence="3" id="KW-1185">Reference proteome</keyword>
<dbReference type="Proteomes" id="UP000436088">
    <property type="component" value="Unassembled WGS sequence"/>
</dbReference>
<evidence type="ECO:0000313" key="2">
    <source>
        <dbReference type="EMBL" id="KAE8732163.1"/>
    </source>
</evidence>
<gene>
    <name evidence="2" type="ORF">F3Y22_tig00002237pilonHSYRG00581</name>
</gene>
<dbReference type="AlphaFoldDB" id="A0A6A3CSG2"/>
<evidence type="ECO:0000256" key="1">
    <source>
        <dbReference type="SAM" id="Phobius"/>
    </source>
</evidence>